<feature type="region of interest" description="Disordered" evidence="7">
    <location>
        <begin position="348"/>
        <end position="369"/>
    </location>
</feature>
<dbReference type="AlphaFoldDB" id="A0A9D6HSH9"/>
<name>A0A9D6HSH9_9BACT</name>
<evidence type="ECO:0000256" key="4">
    <source>
        <dbReference type="ARBA" id="ARBA00022695"/>
    </source>
</evidence>
<evidence type="ECO:0000256" key="3">
    <source>
        <dbReference type="ARBA" id="ARBA00022679"/>
    </source>
</evidence>
<dbReference type="PANTHER" id="PTHR19376:SF54">
    <property type="entry name" value="DNA-DIRECTED RNA POLYMERASE SUBUNIT BETA"/>
    <property type="match status" value="1"/>
</dbReference>
<evidence type="ECO:0000313" key="9">
    <source>
        <dbReference type="EMBL" id="MBI2052222.1"/>
    </source>
</evidence>
<proteinExistence type="predicted"/>
<sequence>FNVLEYFISTHGARKGTTDTALKTAAAGYLTRRLVDVAQDVVVRENDCGDNEGLIKYKTDCEEINLPLGERMWGRVALDELKNDAGETVIKKGDLINREQAAKIDEFGIKQFKVRSVMRCKSIKGICQKCFGYDLGSNDLVQMGSAVGIVTAQAIGEPGTQLTMRTFHVGGVAGASDITQGLPRVEEVFEVRSPKGEAVISEYDGVVESIVSHGAEKIIKINMESTKGAKGDKKGEKGDKNEIREYSVPVGVGFFVEKGDLVAKGVQLTEGNLNLQNLFELAGSEAVERYIIKEVETIYVTQGASINEKYLEVIVRQMFSRVRIIDPGDTNLLPGEISEKWTVWEENEKVSKGGEKEERGKKGEKGKKGKPATFEQLLLGITKVSLTTDSFLSAASFQETARSLINAAIEAKEDRLRGLKENVIVGRLIPAGTGNRV</sequence>
<dbReference type="SUPFAM" id="SSF64484">
    <property type="entry name" value="beta and beta-prime subunits of DNA dependent RNA-polymerase"/>
    <property type="match status" value="1"/>
</dbReference>
<comment type="caution">
    <text evidence="9">The sequence shown here is derived from an EMBL/GenBank/DDBJ whole genome shotgun (WGS) entry which is preliminary data.</text>
</comment>
<evidence type="ECO:0000313" key="10">
    <source>
        <dbReference type="Proteomes" id="UP000786662"/>
    </source>
</evidence>
<keyword evidence="4" id="KW-0548">Nucleotidyltransferase</keyword>
<dbReference type="CDD" id="cd02655">
    <property type="entry name" value="RNAP_beta'_C"/>
    <property type="match status" value="1"/>
</dbReference>
<dbReference type="EMBL" id="JACOYY010000030">
    <property type="protein sequence ID" value="MBI2052222.1"/>
    <property type="molecule type" value="Genomic_DNA"/>
</dbReference>
<evidence type="ECO:0000256" key="2">
    <source>
        <dbReference type="ARBA" id="ARBA00022478"/>
    </source>
</evidence>
<dbReference type="Gene3D" id="1.10.1790.20">
    <property type="match status" value="1"/>
</dbReference>
<evidence type="ECO:0000256" key="5">
    <source>
        <dbReference type="ARBA" id="ARBA00023163"/>
    </source>
</evidence>
<evidence type="ECO:0000256" key="6">
    <source>
        <dbReference type="ARBA" id="ARBA00048552"/>
    </source>
</evidence>
<dbReference type="InterPro" id="IPR045867">
    <property type="entry name" value="DNA-dir_RpoC_beta_prime"/>
</dbReference>
<keyword evidence="2 9" id="KW-0240">DNA-directed RNA polymerase</keyword>
<protein>
    <recommendedName>
        <fullName evidence="1">DNA-directed RNA polymerase</fullName>
        <ecNumber evidence="1">2.7.7.6</ecNumber>
    </recommendedName>
</protein>
<dbReference type="Gene3D" id="1.10.150.390">
    <property type="match status" value="1"/>
</dbReference>
<feature type="domain" description="RNA polymerase Rpb1" evidence="8">
    <location>
        <begin position="2"/>
        <end position="382"/>
    </location>
</feature>
<dbReference type="InterPro" id="IPR007081">
    <property type="entry name" value="RNA_pol_Rpb1_5"/>
</dbReference>
<accession>A0A9D6HSH9</accession>
<dbReference type="Gene3D" id="6.10.250.2940">
    <property type="match status" value="1"/>
</dbReference>
<dbReference type="Gene3D" id="2.40.50.100">
    <property type="match status" value="1"/>
</dbReference>
<comment type="catalytic activity">
    <reaction evidence="6">
        <text>RNA(n) + a ribonucleoside 5'-triphosphate = RNA(n+1) + diphosphate</text>
        <dbReference type="Rhea" id="RHEA:21248"/>
        <dbReference type="Rhea" id="RHEA-COMP:14527"/>
        <dbReference type="Rhea" id="RHEA-COMP:17342"/>
        <dbReference type="ChEBI" id="CHEBI:33019"/>
        <dbReference type="ChEBI" id="CHEBI:61557"/>
        <dbReference type="ChEBI" id="CHEBI:140395"/>
        <dbReference type="EC" id="2.7.7.6"/>
    </reaction>
</comment>
<dbReference type="GO" id="GO:0000428">
    <property type="term" value="C:DNA-directed RNA polymerase complex"/>
    <property type="evidence" value="ECO:0007669"/>
    <property type="project" value="UniProtKB-KW"/>
</dbReference>
<gene>
    <name evidence="9" type="ORF">HYT38_00895</name>
</gene>
<dbReference type="PANTHER" id="PTHR19376">
    <property type="entry name" value="DNA-DIRECTED RNA POLYMERASE"/>
    <property type="match status" value="1"/>
</dbReference>
<dbReference type="EC" id="2.7.7.6" evidence="1"/>
<evidence type="ECO:0000259" key="8">
    <source>
        <dbReference type="Pfam" id="PF04998"/>
    </source>
</evidence>
<dbReference type="GO" id="GO:0003899">
    <property type="term" value="F:DNA-directed RNA polymerase activity"/>
    <property type="evidence" value="ECO:0007669"/>
    <property type="project" value="UniProtKB-EC"/>
</dbReference>
<evidence type="ECO:0000256" key="1">
    <source>
        <dbReference type="ARBA" id="ARBA00012418"/>
    </source>
</evidence>
<feature type="compositionally biased region" description="Basic and acidic residues" evidence="7">
    <location>
        <begin position="348"/>
        <end position="363"/>
    </location>
</feature>
<keyword evidence="5" id="KW-0804">Transcription</keyword>
<organism evidence="9 10">
    <name type="scientific">Candidatus Sungiibacteriota bacterium</name>
    <dbReference type="NCBI Taxonomy" id="2750080"/>
    <lineage>
        <taxon>Bacteria</taxon>
        <taxon>Candidatus Sungiibacteriota</taxon>
    </lineage>
</organism>
<keyword evidence="3" id="KW-0808">Transferase</keyword>
<evidence type="ECO:0000256" key="7">
    <source>
        <dbReference type="SAM" id="MobiDB-lite"/>
    </source>
</evidence>
<feature type="non-terminal residue" evidence="9">
    <location>
        <position position="1"/>
    </location>
</feature>
<dbReference type="GO" id="GO:0003677">
    <property type="term" value="F:DNA binding"/>
    <property type="evidence" value="ECO:0007669"/>
    <property type="project" value="InterPro"/>
</dbReference>
<reference evidence="9" key="1">
    <citation type="submission" date="2020-07" db="EMBL/GenBank/DDBJ databases">
        <title>Huge and variable diversity of episymbiotic CPR bacteria and DPANN archaea in groundwater ecosystems.</title>
        <authorList>
            <person name="He C.Y."/>
            <person name="Keren R."/>
            <person name="Whittaker M."/>
            <person name="Farag I.F."/>
            <person name="Doudna J."/>
            <person name="Cate J.H.D."/>
            <person name="Banfield J.F."/>
        </authorList>
    </citation>
    <scope>NUCLEOTIDE SEQUENCE</scope>
    <source>
        <strain evidence="9">NC_groundwater_191_Ag_S-0.1um_45_8</strain>
    </source>
</reference>
<dbReference type="GO" id="GO:0006351">
    <property type="term" value="P:DNA-templated transcription"/>
    <property type="evidence" value="ECO:0007669"/>
    <property type="project" value="InterPro"/>
</dbReference>
<dbReference type="Proteomes" id="UP000786662">
    <property type="component" value="Unassembled WGS sequence"/>
</dbReference>
<dbReference type="Pfam" id="PF04998">
    <property type="entry name" value="RNA_pol_Rpb1_5"/>
    <property type="match status" value="1"/>
</dbReference>